<organism evidence="6 7">
    <name type="scientific">Globodera rostochiensis</name>
    <name type="common">Golden nematode worm</name>
    <name type="synonym">Heterodera rostochiensis</name>
    <dbReference type="NCBI Taxonomy" id="31243"/>
    <lineage>
        <taxon>Eukaryota</taxon>
        <taxon>Metazoa</taxon>
        <taxon>Ecdysozoa</taxon>
        <taxon>Nematoda</taxon>
        <taxon>Chromadorea</taxon>
        <taxon>Rhabditida</taxon>
        <taxon>Tylenchina</taxon>
        <taxon>Tylenchomorpha</taxon>
        <taxon>Tylenchoidea</taxon>
        <taxon>Heteroderidae</taxon>
        <taxon>Heteroderinae</taxon>
        <taxon>Globodera</taxon>
    </lineage>
</organism>
<sequence>MDKSGTFTKCTEEKEHSEALLQDKQLLIGLGEKLKLLQSMMGHDEQEKKALRAENVRLVSDNVELQGQLHEQQALSVRLQETVDDLQKQIIEIKVRCAALEQLAEFLIESLHCPELISEFEATHGYVETKSSKMAGRMNQKKGAKKRGATDKGANKGAKKRGATDKGADKGAKKRGATDKGADKGAKKQGATDATPTFVTKERYHIEEHGAVPDRIIGLMKHEESGNMMVLLTYTDNQEATEFVPTKLLRKKESTAKMILDFYEKRVEIC</sequence>
<feature type="coiled-coil region" evidence="3">
    <location>
        <begin position="69"/>
        <end position="103"/>
    </location>
</feature>
<dbReference type="CDD" id="cd00034">
    <property type="entry name" value="CSD"/>
    <property type="match status" value="1"/>
</dbReference>
<accession>A0A914IEJ2</accession>
<dbReference type="Proteomes" id="UP000887572">
    <property type="component" value="Unplaced"/>
</dbReference>
<dbReference type="GO" id="GO:0005634">
    <property type="term" value="C:nucleus"/>
    <property type="evidence" value="ECO:0007669"/>
    <property type="project" value="UniProtKB-SubCell"/>
</dbReference>
<evidence type="ECO:0000259" key="5">
    <source>
        <dbReference type="Pfam" id="PF01393"/>
    </source>
</evidence>
<proteinExistence type="predicted"/>
<evidence type="ECO:0000256" key="3">
    <source>
        <dbReference type="SAM" id="Coils"/>
    </source>
</evidence>
<keyword evidence="2" id="KW-0539">Nucleus</keyword>
<evidence type="ECO:0000256" key="1">
    <source>
        <dbReference type="ARBA" id="ARBA00004123"/>
    </source>
</evidence>
<feature type="compositionally biased region" description="Basic and acidic residues" evidence="4">
    <location>
        <begin position="162"/>
        <end position="186"/>
    </location>
</feature>
<protein>
    <submittedName>
        <fullName evidence="7">Chromo shadow domain-containing protein</fullName>
    </submittedName>
</protein>
<name>A0A914IEJ2_GLORO</name>
<evidence type="ECO:0000313" key="7">
    <source>
        <dbReference type="WBParaSite" id="Gr19_v10_g9486.t1"/>
    </source>
</evidence>
<dbReference type="AlphaFoldDB" id="A0A914IEJ2"/>
<keyword evidence="6" id="KW-1185">Reference proteome</keyword>
<evidence type="ECO:0000313" key="6">
    <source>
        <dbReference type="Proteomes" id="UP000887572"/>
    </source>
</evidence>
<reference evidence="7" key="1">
    <citation type="submission" date="2022-11" db="UniProtKB">
        <authorList>
            <consortium name="WormBaseParasite"/>
        </authorList>
    </citation>
    <scope>IDENTIFICATION</scope>
</reference>
<comment type="subcellular location">
    <subcellularLocation>
        <location evidence="1">Nucleus</location>
    </subcellularLocation>
</comment>
<evidence type="ECO:0000256" key="4">
    <source>
        <dbReference type="SAM" id="MobiDB-lite"/>
    </source>
</evidence>
<feature type="region of interest" description="Disordered" evidence="4">
    <location>
        <begin position="131"/>
        <end position="196"/>
    </location>
</feature>
<dbReference type="WBParaSite" id="Gr19_v10_g9486.t1">
    <property type="protein sequence ID" value="Gr19_v10_g9486.t1"/>
    <property type="gene ID" value="Gr19_v10_g9486"/>
</dbReference>
<dbReference type="Pfam" id="PF01393">
    <property type="entry name" value="Chromo_shadow"/>
    <property type="match status" value="1"/>
</dbReference>
<feature type="domain" description="Chromo shadow" evidence="5">
    <location>
        <begin position="213"/>
        <end position="267"/>
    </location>
</feature>
<evidence type="ECO:0000256" key="2">
    <source>
        <dbReference type="ARBA" id="ARBA00023242"/>
    </source>
</evidence>
<dbReference type="Gene3D" id="2.40.50.40">
    <property type="match status" value="1"/>
</dbReference>
<keyword evidence="3" id="KW-0175">Coiled coil</keyword>
<dbReference type="InterPro" id="IPR008251">
    <property type="entry name" value="Chromo_shadow_dom"/>
</dbReference>